<evidence type="ECO:0000256" key="2">
    <source>
        <dbReference type="ARBA" id="ARBA00023002"/>
    </source>
</evidence>
<dbReference type="InterPro" id="IPR029753">
    <property type="entry name" value="D-isomer_DH_CS"/>
</dbReference>
<keyword evidence="2 4" id="KW-0560">Oxidoreductase</keyword>
<dbReference type="InterPro" id="IPR006139">
    <property type="entry name" value="D-isomer_2_OHA_DH_cat_dom"/>
</dbReference>
<accession>A0A7I8DCT2</accession>
<dbReference type="SUPFAM" id="SSF51735">
    <property type="entry name" value="NAD(P)-binding Rossmann-fold domains"/>
    <property type="match status" value="1"/>
</dbReference>
<keyword evidence="8" id="KW-1185">Reference proteome</keyword>
<evidence type="ECO:0000256" key="1">
    <source>
        <dbReference type="ARBA" id="ARBA00005854"/>
    </source>
</evidence>
<dbReference type="RefSeq" id="WP_200758551.1">
    <property type="nucleotide sequence ID" value="NZ_AP023366.1"/>
</dbReference>
<dbReference type="PANTHER" id="PTHR10996">
    <property type="entry name" value="2-HYDROXYACID DEHYDROGENASE-RELATED"/>
    <property type="match status" value="1"/>
</dbReference>
<evidence type="ECO:0000313" key="7">
    <source>
        <dbReference type="EMBL" id="BCJ87988.1"/>
    </source>
</evidence>
<evidence type="ECO:0000259" key="5">
    <source>
        <dbReference type="Pfam" id="PF00389"/>
    </source>
</evidence>
<dbReference type="InterPro" id="IPR036291">
    <property type="entry name" value="NAD(P)-bd_dom_sf"/>
</dbReference>
<dbReference type="GO" id="GO:0030267">
    <property type="term" value="F:glyoxylate reductase (NADPH) activity"/>
    <property type="evidence" value="ECO:0007669"/>
    <property type="project" value="TreeGrafter"/>
</dbReference>
<dbReference type="GO" id="GO:0051287">
    <property type="term" value="F:NAD binding"/>
    <property type="evidence" value="ECO:0007669"/>
    <property type="project" value="InterPro"/>
</dbReference>
<feature type="domain" description="D-isomer specific 2-hydroxyacid dehydrogenase NAD-binding" evidence="6">
    <location>
        <begin position="110"/>
        <end position="296"/>
    </location>
</feature>
<evidence type="ECO:0000256" key="4">
    <source>
        <dbReference type="RuleBase" id="RU003719"/>
    </source>
</evidence>
<dbReference type="InterPro" id="IPR006140">
    <property type="entry name" value="D-isomer_DH_NAD-bd"/>
</dbReference>
<dbReference type="Proteomes" id="UP000593802">
    <property type="component" value="Chromosome"/>
</dbReference>
<dbReference type="FunFam" id="3.40.50.720:FF:000203">
    <property type="entry name" value="D-3-phosphoglycerate dehydrogenase (SerA)"/>
    <property type="match status" value="1"/>
</dbReference>
<evidence type="ECO:0000256" key="3">
    <source>
        <dbReference type="ARBA" id="ARBA00023027"/>
    </source>
</evidence>
<gene>
    <name evidence="7" type="ORF">skT53_29730</name>
</gene>
<dbReference type="Pfam" id="PF02826">
    <property type="entry name" value="2-Hacid_dh_C"/>
    <property type="match status" value="1"/>
</dbReference>
<dbReference type="GO" id="GO:0016618">
    <property type="term" value="F:hydroxypyruvate reductase [NAD(P)H] activity"/>
    <property type="evidence" value="ECO:0007669"/>
    <property type="project" value="TreeGrafter"/>
</dbReference>
<dbReference type="SUPFAM" id="SSF52283">
    <property type="entry name" value="Formate/glycerate dehydrogenase catalytic domain-like"/>
    <property type="match status" value="1"/>
</dbReference>
<organism evidence="7 8">
    <name type="scientific">Effusibacillus dendaii</name>
    <dbReference type="NCBI Taxonomy" id="2743772"/>
    <lineage>
        <taxon>Bacteria</taxon>
        <taxon>Bacillati</taxon>
        <taxon>Bacillota</taxon>
        <taxon>Bacilli</taxon>
        <taxon>Bacillales</taxon>
        <taxon>Alicyclobacillaceae</taxon>
        <taxon>Effusibacillus</taxon>
    </lineage>
</organism>
<dbReference type="Gene3D" id="3.40.50.720">
    <property type="entry name" value="NAD(P)-binding Rossmann-like Domain"/>
    <property type="match status" value="2"/>
</dbReference>
<evidence type="ECO:0000259" key="6">
    <source>
        <dbReference type="Pfam" id="PF02826"/>
    </source>
</evidence>
<dbReference type="InterPro" id="IPR029752">
    <property type="entry name" value="D-isomer_DH_CS1"/>
</dbReference>
<proteinExistence type="inferred from homology"/>
<dbReference type="PROSITE" id="PS00065">
    <property type="entry name" value="D_2_HYDROXYACID_DH_1"/>
    <property type="match status" value="1"/>
</dbReference>
<dbReference type="GO" id="GO:0005829">
    <property type="term" value="C:cytosol"/>
    <property type="evidence" value="ECO:0007669"/>
    <property type="project" value="TreeGrafter"/>
</dbReference>
<reference evidence="7 8" key="1">
    <citation type="submission" date="2020-08" db="EMBL/GenBank/DDBJ databases">
        <title>Complete Genome Sequence of Effusibacillus dendaii Strain skT53, Isolated from Farmland soil.</title>
        <authorList>
            <person name="Konishi T."/>
            <person name="Kawasaki H."/>
        </authorList>
    </citation>
    <scope>NUCLEOTIDE SEQUENCE [LARGE SCALE GENOMIC DNA]</scope>
    <source>
        <strain evidence="8">skT53</strain>
    </source>
</reference>
<dbReference type="EMBL" id="AP023366">
    <property type="protein sequence ID" value="BCJ87988.1"/>
    <property type="molecule type" value="Genomic_DNA"/>
</dbReference>
<dbReference type="KEGG" id="eff:skT53_29730"/>
<keyword evidence="3" id="KW-0520">NAD</keyword>
<feature type="domain" description="D-isomer specific 2-hydroxyacid dehydrogenase catalytic" evidence="5">
    <location>
        <begin position="10"/>
        <end position="328"/>
    </location>
</feature>
<dbReference type="PANTHER" id="PTHR10996:SF283">
    <property type="entry name" value="GLYOXYLATE_HYDROXYPYRUVATE REDUCTASE B"/>
    <property type="match status" value="1"/>
</dbReference>
<dbReference type="Pfam" id="PF00389">
    <property type="entry name" value="2-Hacid_dh"/>
    <property type="match status" value="1"/>
</dbReference>
<name>A0A7I8DCT2_9BACL</name>
<dbReference type="AlphaFoldDB" id="A0A7I8DCT2"/>
<sequence>MYRPKVFISQWMPPIGVDMIRQYCDVDYYNGTTPLSKQDFISRAKEADALLIFMCDTIDGQIVQSIPNVRVISSFGKGYDNIDVTACTAQNILVTINPDALTDSTADIAIGLILSLARNILPSDSSIRSGKFNGWHATNFLGRDFHHSRLGIIGFGAIGQAIARRAKGFDTEICYYDVVRQTAAEQELGAVYKPLEELLNQSDFLVVAVNLQPDTIHLLSRNELQQVKPGSFLINISRGSIVDEQAVAEALDDGRLQGYAADVFEFEDRMVPQRPSYIPSSLLEMREKTVFTPHIGTGTIEARERLAVSSANQLLAALHGQIPSGAVNRVNPPKLLP</sequence>
<dbReference type="InterPro" id="IPR050223">
    <property type="entry name" value="D-isomer_2-hydroxyacid_DH"/>
</dbReference>
<comment type="similarity">
    <text evidence="1 4">Belongs to the D-isomer specific 2-hydroxyacid dehydrogenase family.</text>
</comment>
<dbReference type="PROSITE" id="PS00671">
    <property type="entry name" value="D_2_HYDROXYACID_DH_3"/>
    <property type="match status" value="1"/>
</dbReference>
<protein>
    <submittedName>
        <fullName evidence="7">D-glycerate dehydrogenase</fullName>
    </submittedName>
</protein>
<evidence type="ECO:0000313" key="8">
    <source>
        <dbReference type="Proteomes" id="UP000593802"/>
    </source>
</evidence>